<evidence type="ECO:0000256" key="2">
    <source>
        <dbReference type="ARBA" id="ARBA00022801"/>
    </source>
</evidence>
<comment type="similarity">
    <text evidence="1 4">Belongs to the glycosyl hydrolase 26 family.</text>
</comment>
<reference evidence="6" key="1">
    <citation type="submission" date="2020-05" db="EMBL/GenBank/DDBJ databases">
        <title>Phylogenomic resolution of chytrid fungi.</title>
        <authorList>
            <person name="Stajich J.E."/>
            <person name="Amses K."/>
            <person name="Simmons R."/>
            <person name="Seto K."/>
            <person name="Myers J."/>
            <person name="Bonds A."/>
            <person name="Quandt C.A."/>
            <person name="Barry K."/>
            <person name="Liu P."/>
            <person name="Grigoriev I."/>
            <person name="Longcore J.E."/>
            <person name="James T.Y."/>
        </authorList>
    </citation>
    <scope>NUCLEOTIDE SEQUENCE</scope>
    <source>
        <strain evidence="6">JEL0513</strain>
    </source>
</reference>
<sequence length="529" mass="57867">MSDGDFYEVCLNKGSGSNINSVCGILLVSSKLTEFCVATVMPKKDGSKHQKERDGSTKSQRIVFCAVLDESDAGAGAIARRALLSLVAGVRPPLACDAVGVGVVEPFVIRHHCQPNDRRHQQGLRLQIDVLCSSRAAGRGLHAWLLRRLAVRVPHHNAAATVALQPARLLSPISNVFMELNPTKYPSLGFDNSSLNWFGSLAGKAGALLEVTMQPLAGLAVLTATHYANVATGLLEVNEKYGVPVYLRYGHEMNGNWCPYCYEPTEFIVSFRAMAQAVRAVTNMTAMVWAPNIGIHYPFGSTDTTVAVPAKGTADFTAMDTNGNGVIDPDDDPYTPYYPGDDVVDWTGLSLYYYPLSGCYNCPVPATYFNDYLTGKGPVIGFNDSSFSAVHNFYEMFSDDGTHNKPMMLPETAAPYFYGMPNYANSTTELVIKQGWWSQLLGATTKANFPKFRAAIAFEQESETTPFDVTYLTEYSVTNSSSILAMFIGLINAYPAPCLNYRIDVIGVLYEQNWIRKAAPKFGDVLCQL</sequence>
<keyword evidence="2 4" id="KW-0378">Hydrolase</keyword>
<keyword evidence="7" id="KW-1185">Reference proteome</keyword>
<accession>A0AAD5XA69</accession>
<feature type="active site" description="Nucleophile" evidence="4">
    <location>
        <position position="411"/>
    </location>
</feature>
<feature type="active site" description="Proton donor" evidence="4">
    <location>
        <position position="252"/>
    </location>
</feature>
<evidence type="ECO:0000259" key="5">
    <source>
        <dbReference type="PROSITE" id="PS51764"/>
    </source>
</evidence>
<dbReference type="PANTHER" id="PTHR40079">
    <property type="entry name" value="MANNAN ENDO-1,4-BETA-MANNOSIDASE E-RELATED"/>
    <property type="match status" value="1"/>
</dbReference>
<keyword evidence="3 4" id="KW-0326">Glycosidase</keyword>
<proteinExistence type="inferred from homology"/>
<evidence type="ECO:0000256" key="1">
    <source>
        <dbReference type="ARBA" id="ARBA00007754"/>
    </source>
</evidence>
<evidence type="ECO:0000313" key="7">
    <source>
        <dbReference type="Proteomes" id="UP001211907"/>
    </source>
</evidence>
<feature type="domain" description="GH26" evidence="5">
    <location>
        <begin position="78"/>
        <end position="487"/>
    </location>
</feature>
<dbReference type="PANTHER" id="PTHR40079:SF4">
    <property type="entry name" value="GH26 DOMAIN-CONTAINING PROTEIN-RELATED"/>
    <property type="match status" value="1"/>
</dbReference>
<dbReference type="PROSITE" id="PS51764">
    <property type="entry name" value="GH26"/>
    <property type="match status" value="1"/>
</dbReference>
<dbReference type="InterPro" id="IPR000805">
    <property type="entry name" value="Glyco_hydro_26"/>
</dbReference>
<dbReference type="GO" id="GO:0016985">
    <property type="term" value="F:mannan endo-1,4-beta-mannosidase activity"/>
    <property type="evidence" value="ECO:0007669"/>
    <property type="project" value="InterPro"/>
</dbReference>
<gene>
    <name evidence="6" type="ORF">HK100_003935</name>
</gene>
<protein>
    <recommendedName>
        <fullName evidence="5">GH26 domain-containing protein</fullName>
    </recommendedName>
</protein>
<evidence type="ECO:0000313" key="6">
    <source>
        <dbReference type="EMBL" id="KAJ3105180.1"/>
    </source>
</evidence>
<dbReference type="InterPro" id="IPR022790">
    <property type="entry name" value="GH26_dom"/>
</dbReference>
<dbReference type="SUPFAM" id="SSF51445">
    <property type="entry name" value="(Trans)glycosidases"/>
    <property type="match status" value="1"/>
</dbReference>
<comment type="caution">
    <text evidence="6">The sequence shown here is derived from an EMBL/GenBank/DDBJ whole genome shotgun (WGS) entry which is preliminary data.</text>
</comment>
<dbReference type="Proteomes" id="UP001211907">
    <property type="component" value="Unassembled WGS sequence"/>
</dbReference>
<evidence type="ECO:0000256" key="3">
    <source>
        <dbReference type="ARBA" id="ARBA00023295"/>
    </source>
</evidence>
<dbReference type="GO" id="GO:0006080">
    <property type="term" value="P:substituted mannan metabolic process"/>
    <property type="evidence" value="ECO:0007669"/>
    <property type="project" value="InterPro"/>
</dbReference>
<dbReference type="Gene3D" id="3.20.20.80">
    <property type="entry name" value="Glycosidases"/>
    <property type="match status" value="1"/>
</dbReference>
<dbReference type="AlphaFoldDB" id="A0AAD5XA69"/>
<organism evidence="6 7">
    <name type="scientific">Physocladia obscura</name>
    <dbReference type="NCBI Taxonomy" id="109957"/>
    <lineage>
        <taxon>Eukaryota</taxon>
        <taxon>Fungi</taxon>
        <taxon>Fungi incertae sedis</taxon>
        <taxon>Chytridiomycota</taxon>
        <taxon>Chytridiomycota incertae sedis</taxon>
        <taxon>Chytridiomycetes</taxon>
        <taxon>Chytridiales</taxon>
        <taxon>Chytriomycetaceae</taxon>
        <taxon>Physocladia</taxon>
    </lineage>
</organism>
<dbReference type="InterPro" id="IPR017853">
    <property type="entry name" value="GH"/>
</dbReference>
<evidence type="ECO:0000256" key="4">
    <source>
        <dbReference type="PROSITE-ProRule" id="PRU01100"/>
    </source>
</evidence>
<dbReference type="EMBL" id="JADGJH010002016">
    <property type="protein sequence ID" value="KAJ3105180.1"/>
    <property type="molecule type" value="Genomic_DNA"/>
</dbReference>
<name>A0AAD5XA69_9FUNG</name>